<dbReference type="Proteomes" id="UP001179952">
    <property type="component" value="Unassembled WGS sequence"/>
</dbReference>
<comment type="caution">
    <text evidence="1">The sequence shown here is derived from an EMBL/GenBank/DDBJ whole genome shotgun (WGS) entry which is preliminary data.</text>
</comment>
<proteinExistence type="predicted"/>
<dbReference type="Gene3D" id="2.30.110.10">
    <property type="entry name" value="Electron Transport, Fmn-binding Protein, Chain A"/>
    <property type="match status" value="1"/>
</dbReference>
<evidence type="ECO:0000313" key="2">
    <source>
        <dbReference type="Proteomes" id="UP001179952"/>
    </source>
</evidence>
<name>A0AAV9AJD8_ACOGR</name>
<dbReference type="EMBL" id="JAUJYN010000009">
    <property type="protein sequence ID" value="KAK1264234.1"/>
    <property type="molecule type" value="Genomic_DNA"/>
</dbReference>
<reference evidence="1" key="1">
    <citation type="journal article" date="2023" name="Nat. Commun.">
        <title>Diploid and tetraploid genomes of Acorus and the evolution of monocots.</title>
        <authorList>
            <person name="Ma L."/>
            <person name="Liu K.W."/>
            <person name="Li Z."/>
            <person name="Hsiao Y.Y."/>
            <person name="Qi Y."/>
            <person name="Fu T."/>
            <person name="Tang G.D."/>
            <person name="Zhang D."/>
            <person name="Sun W.H."/>
            <person name="Liu D.K."/>
            <person name="Li Y."/>
            <person name="Chen G.Z."/>
            <person name="Liu X.D."/>
            <person name="Liao X.Y."/>
            <person name="Jiang Y.T."/>
            <person name="Yu X."/>
            <person name="Hao Y."/>
            <person name="Huang J."/>
            <person name="Zhao X.W."/>
            <person name="Ke S."/>
            <person name="Chen Y.Y."/>
            <person name="Wu W.L."/>
            <person name="Hsu J.L."/>
            <person name="Lin Y.F."/>
            <person name="Huang M.D."/>
            <person name="Li C.Y."/>
            <person name="Huang L."/>
            <person name="Wang Z.W."/>
            <person name="Zhao X."/>
            <person name="Zhong W.Y."/>
            <person name="Peng D.H."/>
            <person name="Ahmad S."/>
            <person name="Lan S."/>
            <person name="Zhang J.S."/>
            <person name="Tsai W.C."/>
            <person name="Van de Peer Y."/>
            <person name="Liu Z.J."/>
        </authorList>
    </citation>
    <scope>NUCLEOTIDE SEQUENCE</scope>
    <source>
        <strain evidence="1">SCP</strain>
    </source>
</reference>
<accession>A0AAV9AJD8</accession>
<dbReference type="AlphaFoldDB" id="A0AAV9AJD8"/>
<reference evidence="1" key="2">
    <citation type="submission" date="2023-06" db="EMBL/GenBank/DDBJ databases">
        <authorList>
            <person name="Ma L."/>
            <person name="Liu K.-W."/>
            <person name="Li Z."/>
            <person name="Hsiao Y.-Y."/>
            <person name="Qi Y."/>
            <person name="Fu T."/>
            <person name="Tang G."/>
            <person name="Zhang D."/>
            <person name="Sun W.-H."/>
            <person name="Liu D.-K."/>
            <person name="Li Y."/>
            <person name="Chen G.-Z."/>
            <person name="Liu X.-D."/>
            <person name="Liao X.-Y."/>
            <person name="Jiang Y.-T."/>
            <person name="Yu X."/>
            <person name="Hao Y."/>
            <person name="Huang J."/>
            <person name="Zhao X.-W."/>
            <person name="Ke S."/>
            <person name="Chen Y.-Y."/>
            <person name="Wu W.-L."/>
            <person name="Hsu J.-L."/>
            <person name="Lin Y.-F."/>
            <person name="Huang M.-D."/>
            <person name="Li C.-Y."/>
            <person name="Huang L."/>
            <person name="Wang Z.-W."/>
            <person name="Zhao X."/>
            <person name="Zhong W.-Y."/>
            <person name="Peng D.-H."/>
            <person name="Ahmad S."/>
            <person name="Lan S."/>
            <person name="Zhang J.-S."/>
            <person name="Tsai W.-C."/>
            <person name="Van De Peer Y."/>
            <person name="Liu Z.-J."/>
        </authorList>
    </citation>
    <scope>NUCLEOTIDE SEQUENCE</scope>
    <source>
        <strain evidence="1">SCP</strain>
        <tissue evidence="1">Leaves</tissue>
    </source>
</reference>
<gene>
    <name evidence="1" type="ORF">QJS04_geneDACA011948</name>
</gene>
<sequence>MPKYREMFNLSIYKRHRSPKDFLPLLAVKAPQIQFQTVSSKEKGIEGKRVSCIDRSGQLRGIQSAVKKNVILTVYATESSEGEGAIPRPRSELVNFLRLLILKEAYLHHFRNSHQIHHSLIRMYTIRVERTVQKVSDEESGSYFHSRHRGSQIGAISKQSIIIRGRHVLHRQ</sequence>
<keyword evidence="2" id="KW-1185">Reference proteome</keyword>
<protein>
    <submittedName>
        <fullName evidence="1">Uncharacterized protein</fullName>
    </submittedName>
</protein>
<organism evidence="1 2">
    <name type="scientific">Acorus gramineus</name>
    <name type="common">Dwarf sweet flag</name>
    <dbReference type="NCBI Taxonomy" id="55184"/>
    <lineage>
        <taxon>Eukaryota</taxon>
        <taxon>Viridiplantae</taxon>
        <taxon>Streptophyta</taxon>
        <taxon>Embryophyta</taxon>
        <taxon>Tracheophyta</taxon>
        <taxon>Spermatophyta</taxon>
        <taxon>Magnoliopsida</taxon>
        <taxon>Liliopsida</taxon>
        <taxon>Acoraceae</taxon>
        <taxon>Acorus</taxon>
    </lineage>
</organism>
<dbReference type="InterPro" id="IPR012349">
    <property type="entry name" value="Split_barrel_FMN-bd"/>
</dbReference>
<evidence type="ECO:0000313" key="1">
    <source>
        <dbReference type="EMBL" id="KAK1264234.1"/>
    </source>
</evidence>